<dbReference type="EMBL" id="MK072395">
    <property type="protein sequence ID" value="AYV83895.1"/>
    <property type="molecule type" value="Genomic_DNA"/>
</dbReference>
<protein>
    <submittedName>
        <fullName evidence="1">Uncharacterized protein</fullName>
    </submittedName>
</protein>
<accession>A0A3G5A9J0</accession>
<proteinExistence type="predicted"/>
<sequence>MTVDFEQIIKVIYCMIALVLTNVRAIAKFYKSVRGVYNKYKSEKIYYIDEIRDLN</sequence>
<name>A0A3G5A9J0_9VIRU</name>
<evidence type="ECO:0000313" key="1">
    <source>
        <dbReference type="EMBL" id="AYV83895.1"/>
    </source>
</evidence>
<organism evidence="1">
    <name type="scientific">Hyperionvirus sp</name>
    <dbReference type="NCBI Taxonomy" id="2487770"/>
    <lineage>
        <taxon>Viruses</taxon>
        <taxon>Varidnaviria</taxon>
        <taxon>Bamfordvirae</taxon>
        <taxon>Nucleocytoviricota</taxon>
        <taxon>Megaviricetes</taxon>
        <taxon>Imitervirales</taxon>
        <taxon>Mimiviridae</taxon>
        <taxon>Klosneuvirinae</taxon>
    </lineage>
</organism>
<reference evidence="1" key="1">
    <citation type="submission" date="2018-10" db="EMBL/GenBank/DDBJ databases">
        <title>Hidden diversity of soil giant viruses.</title>
        <authorList>
            <person name="Schulz F."/>
            <person name="Alteio L."/>
            <person name="Goudeau D."/>
            <person name="Ryan E.M."/>
            <person name="Malmstrom R.R."/>
            <person name="Blanchard J."/>
            <person name="Woyke T."/>
        </authorList>
    </citation>
    <scope>NUCLEOTIDE SEQUENCE</scope>
    <source>
        <strain evidence="1">HYV1</strain>
    </source>
</reference>
<gene>
    <name evidence="1" type="ORF">Hyperionvirus13_38</name>
</gene>